<name>A0A0W0EXH0_MONRR</name>
<reference evidence="2 3" key="1">
    <citation type="submission" date="2015-12" db="EMBL/GenBank/DDBJ databases">
        <title>Draft genome sequence of Moniliophthora roreri, the causal agent of frosty pod rot of cacao.</title>
        <authorList>
            <person name="Aime M.C."/>
            <person name="Diaz-Valderrama J.R."/>
            <person name="Kijpornyongpan T."/>
            <person name="Phillips-Mora W."/>
        </authorList>
    </citation>
    <scope>NUCLEOTIDE SEQUENCE [LARGE SCALE GENOMIC DNA]</scope>
    <source>
        <strain evidence="2 3">MCA 2952</strain>
    </source>
</reference>
<sequence length="72" mass="7373">MRFTITATLASLLASFAFSTLAAPAPGSNELGSSLTRRQSCGGFCNTTPDCGTAAGCICVWSESLKIGRCHG</sequence>
<comment type="caution">
    <text evidence="2">The sequence shown here is derived from an EMBL/GenBank/DDBJ whole genome shotgun (WGS) entry which is preliminary data.</text>
</comment>
<organism evidence="2 3">
    <name type="scientific">Moniliophthora roreri</name>
    <name type="common">Frosty pod rot fungus</name>
    <name type="synonym">Monilia roreri</name>
    <dbReference type="NCBI Taxonomy" id="221103"/>
    <lineage>
        <taxon>Eukaryota</taxon>
        <taxon>Fungi</taxon>
        <taxon>Dikarya</taxon>
        <taxon>Basidiomycota</taxon>
        <taxon>Agaricomycotina</taxon>
        <taxon>Agaricomycetes</taxon>
        <taxon>Agaricomycetidae</taxon>
        <taxon>Agaricales</taxon>
        <taxon>Marasmiineae</taxon>
        <taxon>Marasmiaceae</taxon>
        <taxon>Moniliophthora</taxon>
    </lineage>
</organism>
<evidence type="ECO:0000313" key="2">
    <source>
        <dbReference type="EMBL" id="KTB28751.1"/>
    </source>
</evidence>
<dbReference type="Proteomes" id="UP000054988">
    <property type="component" value="Unassembled WGS sequence"/>
</dbReference>
<evidence type="ECO:0000256" key="1">
    <source>
        <dbReference type="SAM" id="SignalP"/>
    </source>
</evidence>
<dbReference type="AlphaFoldDB" id="A0A0W0EXH0"/>
<protein>
    <submittedName>
        <fullName evidence="2">Uncharacterized protein</fullName>
    </submittedName>
</protein>
<feature type="chain" id="PRO_5006901254" evidence="1">
    <location>
        <begin position="23"/>
        <end position="72"/>
    </location>
</feature>
<gene>
    <name evidence="2" type="ORF">WG66_18672</name>
</gene>
<accession>A0A0W0EXH0</accession>
<evidence type="ECO:0000313" key="3">
    <source>
        <dbReference type="Proteomes" id="UP000054988"/>
    </source>
</evidence>
<keyword evidence="1" id="KW-0732">Signal</keyword>
<dbReference type="EMBL" id="LATX01002464">
    <property type="protein sequence ID" value="KTB28751.1"/>
    <property type="molecule type" value="Genomic_DNA"/>
</dbReference>
<feature type="signal peptide" evidence="1">
    <location>
        <begin position="1"/>
        <end position="22"/>
    </location>
</feature>
<proteinExistence type="predicted"/>